<dbReference type="RefSeq" id="WP_011478783.1">
    <property type="nucleotide sequence ID" value="NC_007947.1"/>
</dbReference>
<dbReference type="KEGG" id="mfa:Mfla_0416"/>
<feature type="transmembrane region" description="Helical" evidence="2">
    <location>
        <begin position="219"/>
        <end position="244"/>
    </location>
</feature>
<dbReference type="Pfam" id="PF04536">
    <property type="entry name" value="TPM_phosphatase"/>
    <property type="match status" value="1"/>
</dbReference>
<dbReference type="EMBL" id="CP000284">
    <property type="protein sequence ID" value="ABE48686.1"/>
    <property type="molecule type" value="Genomic_DNA"/>
</dbReference>
<evidence type="ECO:0000259" key="4">
    <source>
        <dbReference type="Pfam" id="PF04536"/>
    </source>
</evidence>
<dbReference type="PANTHER" id="PTHR30373">
    <property type="entry name" value="UPF0603 PROTEIN YGCG"/>
    <property type="match status" value="1"/>
</dbReference>
<evidence type="ECO:0000256" key="3">
    <source>
        <dbReference type="SAM" id="SignalP"/>
    </source>
</evidence>
<name>Q1H4A1_METFK</name>
<feature type="chain" id="PRO_5004189924" description="TPM domain-containing protein" evidence="3">
    <location>
        <begin position="29"/>
        <end position="287"/>
    </location>
</feature>
<keyword evidence="2" id="KW-0812">Transmembrane</keyword>
<feature type="coiled-coil region" evidence="1">
    <location>
        <begin position="45"/>
        <end position="72"/>
    </location>
</feature>
<dbReference type="Proteomes" id="UP000002440">
    <property type="component" value="Chromosome"/>
</dbReference>
<gene>
    <name evidence="5" type="ordered locus">Mfla_0416</name>
</gene>
<evidence type="ECO:0000256" key="2">
    <source>
        <dbReference type="SAM" id="Phobius"/>
    </source>
</evidence>
<evidence type="ECO:0000313" key="6">
    <source>
        <dbReference type="Proteomes" id="UP000002440"/>
    </source>
</evidence>
<reference evidence="5 6" key="1">
    <citation type="submission" date="2006-03" db="EMBL/GenBank/DDBJ databases">
        <title>Complete sequence of Methylobacillus flagellatus KT.</title>
        <authorList>
            <consortium name="US DOE Joint Genome Institute"/>
            <person name="Copeland A."/>
            <person name="Lucas S."/>
            <person name="Lapidus A."/>
            <person name="Barry K."/>
            <person name="Detter J.C."/>
            <person name="Glavina del Rio T."/>
            <person name="Hammon N."/>
            <person name="Israni S."/>
            <person name="Dalin E."/>
            <person name="Tice H."/>
            <person name="Pitluck S."/>
            <person name="Brettin T."/>
            <person name="Bruce D."/>
            <person name="Han C."/>
            <person name="Tapia R."/>
            <person name="Saunders E."/>
            <person name="Gilna P."/>
            <person name="Schmutz J."/>
            <person name="Larimer F."/>
            <person name="Land M."/>
            <person name="Kyrpides N."/>
            <person name="Anderson I."/>
            <person name="Richardson P."/>
        </authorList>
    </citation>
    <scope>NUCLEOTIDE SEQUENCE [LARGE SCALE GENOMIC DNA]</scope>
    <source>
        <strain evidence="6">KT / ATCC 51484 / DSM 6875</strain>
    </source>
</reference>
<keyword evidence="2" id="KW-1133">Transmembrane helix</keyword>
<dbReference type="AlphaFoldDB" id="Q1H4A1"/>
<keyword evidence="3" id="KW-0732">Signal</keyword>
<dbReference type="InterPro" id="IPR007621">
    <property type="entry name" value="TPM_dom"/>
</dbReference>
<keyword evidence="1" id="KW-0175">Coiled coil</keyword>
<evidence type="ECO:0000313" key="5">
    <source>
        <dbReference type="EMBL" id="ABE48686.1"/>
    </source>
</evidence>
<dbReference type="STRING" id="265072.Mfla_0416"/>
<keyword evidence="6" id="KW-1185">Reference proteome</keyword>
<feature type="transmembrane region" description="Helical" evidence="2">
    <location>
        <begin position="188"/>
        <end position="207"/>
    </location>
</feature>
<proteinExistence type="predicted"/>
<dbReference type="Gene3D" id="3.10.310.50">
    <property type="match status" value="1"/>
</dbReference>
<feature type="signal peptide" evidence="3">
    <location>
        <begin position="1"/>
        <end position="28"/>
    </location>
</feature>
<dbReference type="PANTHER" id="PTHR30373:SF2">
    <property type="entry name" value="UPF0603 PROTEIN YGCG"/>
    <property type="match status" value="1"/>
</dbReference>
<keyword evidence="2" id="KW-0472">Membrane</keyword>
<feature type="domain" description="TPM" evidence="4">
    <location>
        <begin position="40"/>
        <end position="161"/>
    </location>
</feature>
<evidence type="ECO:0000256" key="1">
    <source>
        <dbReference type="SAM" id="Coils"/>
    </source>
</evidence>
<accession>Q1H4A1</accession>
<sequence length="287" mass="29415">MVQSKHIFARLLAPLLWLWLAVAGMVHADEVAVPTLTARVTDLTGTLSQQELAALENRLAQFEREKGSQIAVLLVPTTGQEAIEQYSMRVVEAWKLGRGKVDDGVLVLVAKDDRKMRIEVGYGLEGAIPDVIAKRIVSDVMAPAFRQGDFYGGIDAALGYITRLIAGEGLPAPPKQRPQGGSGGFGEMLPLLLFGGLILGGVLRAIFGNFLGSAINGGLVGGAVVLFGGGLLFAAALGFVAFFITMVGSAMGGVPIVGGFGGGRGGWGGGFSGGGGGFGGGGASGDW</sequence>
<dbReference type="HOGENOM" id="CLU_035211_0_1_4"/>
<organism evidence="5 6">
    <name type="scientific">Methylobacillus flagellatus (strain ATCC 51484 / DSM 6875 / VKM B-1610 / KT)</name>
    <dbReference type="NCBI Taxonomy" id="265072"/>
    <lineage>
        <taxon>Bacteria</taxon>
        <taxon>Pseudomonadati</taxon>
        <taxon>Pseudomonadota</taxon>
        <taxon>Betaproteobacteria</taxon>
        <taxon>Nitrosomonadales</taxon>
        <taxon>Methylophilaceae</taxon>
        <taxon>Methylobacillus</taxon>
    </lineage>
</organism>
<protein>
    <recommendedName>
        <fullName evidence="4">TPM domain-containing protein</fullName>
    </recommendedName>
</protein>
<dbReference type="eggNOG" id="COG1512">
    <property type="taxonomic scope" value="Bacteria"/>
</dbReference>